<dbReference type="Pfam" id="PF01607">
    <property type="entry name" value="CBM_14"/>
    <property type="match status" value="1"/>
</dbReference>
<evidence type="ECO:0000256" key="1">
    <source>
        <dbReference type="SAM" id="MobiDB-lite"/>
    </source>
</evidence>
<reference evidence="3" key="1">
    <citation type="submission" date="2006-04" db="EMBL/GenBank/DDBJ databases">
        <authorList>
            <person name="Stapleton M."/>
            <person name="Carlson J."/>
            <person name="Chavez C."/>
            <person name="Frise E."/>
            <person name="George R."/>
            <person name="Pacleb J."/>
            <person name="Park S."/>
            <person name="Wan K."/>
            <person name="Yu C."/>
            <person name="Celniker S."/>
        </authorList>
    </citation>
    <scope>NUCLEOTIDE SEQUENCE</scope>
</reference>
<dbReference type="OrthoDB" id="6020543at2759"/>
<dbReference type="InterPro" id="IPR002557">
    <property type="entry name" value="Chitin-bd_dom"/>
</dbReference>
<feature type="domain" description="Chitin-binding type-2" evidence="2">
    <location>
        <begin position="277"/>
        <end position="337"/>
    </location>
</feature>
<dbReference type="InterPro" id="IPR036508">
    <property type="entry name" value="Chitin-bd_dom_sf"/>
</dbReference>
<dbReference type="Gene3D" id="2.170.140.10">
    <property type="entry name" value="Chitin binding domain"/>
    <property type="match status" value="1"/>
</dbReference>
<gene>
    <name evidence="3" type="primary">CG7874</name>
</gene>
<evidence type="ECO:0000313" key="3">
    <source>
        <dbReference type="EMBL" id="ABE73228.1"/>
    </source>
</evidence>
<dbReference type="GO" id="GO:0008061">
    <property type="term" value="F:chitin binding"/>
    <property type="evidence" value="ECO:0007669"/>
    <property type="project" value="InterPro"/>
</dbReference>
<dbReference type="ExpressionAtlas" id="Q1RL03">
    <property type="expression patterns" value="baseline and differential"/>
</dbReference>
<dbReference type="SUPFAM" id="SSF57625">
    <property type="entry name" value="Invertebrate chitin-binding proteins"/>
    <property type="match status" value="1"/>
</dbReference>
<protein>
    <submittedName>
        <fullName evidence="3">IP15830p</fullName>
    </submittedName>
</protein>
<feature type="region of interest" description="Disordered" evidence="1">
    <location>
        <begin position="436"/>
        <end position="481"/>
    </location>
</feature>
<dbReference type="EMBL" id="BT025057">
    <property type="protein sequence ID" value="ABE73228.1"/>
    <property type="molecule type" value="mRNA"/>
</dbReference>
<feature type="compositionally biased region" description="Basic and acidic residues" evidence="1">
    <location>
        <begin position="436"/>
        <end position="473"/>
    </location>
</feature>
<feature type="compositionally biased region" description="Low complexity" evidence="1">
    <location>
        <begin position="125"/>
        <end position="272"/>
    </location>
</feature>
<evidence type="ECO:0000259" key="2">
    <source>
        <dbReference type="PROSITE" id="PS50940"/>
    </source>
</evidence>
<dbReference type="PROSITE" id="PS50940">
    <property type="entry name" value="CHIT_BIND_II"/>
    <property type="match status" value="1"/>
</dbReference>
<dbReference type="AlphaFoldDB" id="Q1RL03"/>
<dbReference type="SMART" id="SM00494">
    <property type="entry name" value="ChtBD2"/>
    <property type="match status" value="1"/>
</dbReference>
<name>Q1RL03_DROME</name>
<proteinExistence type="evidence at transcript level"/>
<sequence length="481" mass="50907">MTTTTSPRETTQTTFTVRKMTGRRMSKLSTVLLFCAALLLTKSCGILALSGDGLPQSQDVGQAELWSDDATTTIISPSEENSGSGGWELTTEADTTIPSEETTAGNEETTVSEEETSTDASGDVETTTAAPETSPADQESSSAPEETTSAPEETTSAPEETTSAPEESSSAPEESSSAPEETTSAPEESSSAPEESSSAPEETTSAPEESSSAPDQTSSAPNESSAPPEETSSAPEQTSSAPEETSSAPAEPESSSTSSAASPSTPAGTTIAPTPPTFKCQTAGLFPHISGDCSRYHNCLLNPVLRQLQDIELTCPELTVFSPSLGRCVRDLAECHVESFPCLSVGRFAGIDETYYYSCVASLQGGFHKFIVRCSSGQRFEPLIGGCWRYDWTQIVPGQEATEISDLAAIKRELKLYKAEAKLRLKAQKEQEKLAKKQQKLEEKAAKKAAKEQAKQQGKAEKDKAKAEAKGESIESAESAE</sequence>
<dbReference type="GO" id="GO:0005576">
    <property type="term" value="C:extracellular region"/>
    <property type="evidence" value="ECO:0007669"/>
    <property type="project" value="InterPro"/>
</dbReference>
<dbReference type="HOGENOM" id="CLU_614332_0_0_1"/>
<feature type="region of interest" description="Disordered" evidence="1">
    <location>
        <begin position="74"/>
        <end position="275"/>
    </location>
</feature>
<feature type="compositionally biased region" description="Polar residues" evidence="1">
    <location>
        <begin position="92"/>
        <end position="106"/>
    </location>
</feature>
<organism evidence="3">
    <name type="scientific">Drosophila melanogaster</name>
    <name type="common">Fruit fly</name>
    <dbReference type="NCBI Taxonomy" id="7227"/>
    <lineage>
        <taxon>Eukaryota</taxon>
        <taxon>Metazoa</taxon>
        <taxon>Ecdysozoa</taxon>
        <taxon>Arthropoda</taxon>
        <taxon>Hexapoda</taxon>
        <taxon>Insecta</taxon>
        <taxon>Pterygota</taxon>
        <taxon>Neoptera</taxon>
        <taxon>Endopterygota</taxon>
        <taxon>Diptera</taxon>
        <taxon>Brachycera</taxon>
        <taxon>Muscomorpha</taxon>
        <taxon>Ephydroidea</taxon>
        <taxon>Drosophilidae</taxon>
        <taxon>Drosophila</taxon>
        <taxon>Sophophora</taxon>
    </lineage>
</organism>
<accession>Q1RL03</accession>
<dbReference type="VEuPathDB" id="VectorBase:FBgn0030999"/>